<keyword evidence="3 9" id="KW-1133">Transmembrane helix</keyword>
<evidence type="ECO:0000256" key="8">
    <source>
        <dbReference type="RuleBase" id="RU000688"/>
    </source>
</evidence>
<comment type="caution">
    <text evidence="11">The sequence shown here is derived from an EMBL/GenBank/DDBJ whole genome shotgun (WGS) entry which is preliminary data.</text>
</comment>
<comment type="similarity">
    <text evidence="8">Belongs to the G-protein coupled receptor 1 family.</text>
</comment>
<dbReference type="InterPro" id="IPR017452">
    <property type="entry name" value="GPCR_Rhodpsn_7TM"/>
</dbReference>
<dbReference type="PANTHER" id="PTHR24243:SF230">
    <property type="entry name" value="G-PROTEIN COUPLED RECEPTORS FAMILY 1 PROFILE DOMAIN-CONTAINING PROTEIN"/>
    <property type="match status" value="1"/>
</dbReference>
<organism evidence="11 12">
    <name type="scientific">Batillaria attramentaria</name>
    <dbReference type="NCBI Taxonomy" id="370345"/>
    <lineage>
        <taxon>Eukaryota</taxon>
        <taxon>Metazoa</taxon>
        <taxon>Spiralia</taxon>
        <taxon>Lophotrochozoa</taxon>
        <taxon>Mollusca</taxon>
        <taxon>Gastropoda</taxon>
        <taxon>Caenogastropoda</taxon>
        <taxon>Sorbeoconcha</taxon>
        <taxon>Cerithioidea</taxon>
        <taxon>Batillariidae</taxon>
        <taxon>Batillaria</taxon>
    </lineage>
</organism>
<keyword evidence="4 8" id="KW-0297">G-protein coupled receptor</keyword>
<dbReference type="GO" id="GO:0004930">
    <property type="term" value="F:G protein-coupled receptor activity"/>
    <property type="evidence" value="ECO:0007669"/>
    <property type="project" value="UniProtKB-KW"/>
</dbReference>
<accession>A0ABD0MBG0</accession>
<keyword evidence="7 8" id="KW-0807">Transducer</keyword>
<dbReference type="AlphaFoldDB" id="A0ABD0MBG0"/>
<evidence type="ECO:0000259" key="10">
    <source>
        <dbReference type="PROSITE" id="PS50262"/>
    </source>
</evidence>
<feature type="transmembrane region" description="Helical" evidence="9">
    <location>
        <begin position="43"/>
        <end position="64"/>
    </location>
</feature>
<dbReference type="EMBL" id="JACVVK020000001">
    <property type="protein sequence ID" value="KAK7508536.1"/>
    <property type="molecule type" value="Genomic_DNA"/>
</dbReference>
<dbReference type="CDD" id="cd00637">
    <property type="entry name" value="7tm_classA_rhodopsin-like"/>
    <property type="match status" value="1"/>
</dbReference>
<comment type="subcellular location">
    <subcellularLocation>
        <location evidence="1">Membrane</location>
        <topology evidence="1">Multi-pass membrane protein</topology>
    </subcellularLocation>
</comment>
<dbReference type="Proteomes" id="UP001519460">
    <property type="component" value="Unassembled WGS sequence"/>
</dbReference>
<keyword evidence="2 8" id="KW-0812">Transmembrane</keyword>
<evidence type="ECO:0000256" key="2">
    <source>
        <dbReference type="ARBA" id="ARBA00022692"/>
    </source>
</evidence>
<evidence type="ECO:0000256" key="4">
    <source>
        <dbReference type="ARBA" id="ARBA00023040"/>
    </source>
</evidence>
<dbReference type="InterPro" id="IPR000276">
    <property type="entry name" value="GPCR_Rhodpsn"/>
</dbReference>
<dbReference type="Pfam" id="PF00001">
    <property type="entry name" value="7tm_1"/>
    <property type="match status" value="1"/>
</dbReference>
<protein>
    <recommendedName>
        <fullName evidence="10">G-protein coupled receptors family 1 profile domain-containing protein</fullName>
    </recommendedName>
</protein>
<evidence type="ECO:0000256" key="5">
    <source>
        <dbReference type="ARBA" id="ARBA00023136"/>
    </source>
</evidence>
<feature type="transmembrane region" description="Helical" evidence="9">
    <location>
        <begin position="246"/>
        <end position="268"/>
    </location>
</feature>
<name>A0ABD0MBG0_9CAEN</name>
<dbReference type="GO" id="GO:0016020">
    <property type="term" value="C:membrane"/>
    <property type="evidence" value="ECO:0007669"/>
    <property type="project" value="UniProtKB-SubCell"/>
</dbReference>
<keyword evidence="12" id="KW-1185">Reference proteome</keyword>
<evidence type="ECO:0000256" key="1">
    <source>
        <dbReference type="ARBA" id="ARBA00004141"/>
    </source>
</evidence>
<evidence type="ECO:0000256" key="7">
    <source>
        <dbReference type="ARBA" id="ARBA00023224"/>
    </source>
</evidence>
<dbReference type="PROSITE" id="PS00237">
    <property type="entry name" value="G_PROTEIN_RECEP_F1_1"/>
    <property type="match status" value="1"/>
</dbReference>
<evidence type="ECO:0000313" key="12">
    <source>
        <dbReference type="Proteomes" id="UP001519460"/>
    </source>
</evidence>
<dbReference type="Gene3D" id="1.20.1070.10">
    <property type="entry name" value="Rhodopsin 7-helix transmembrane proteins"/>
    <property type="match status" value="1"/>
</dbReference>
<proteinExistence type="inferred from homology"/>
<dbReference type="PRINTS" id="PR00237">
    <property type="entry name" value="GPCRRHODOPSN"/>
</dbReference>
<dbReference type="SUPFAM" id="SSF81321">
    <property type="entry name" value="Family A G protein-coupled receptor-like"/>
    <property type="match status" value="1"/>
</dbReference>
<feature type="transmembrane region" description="Helical" evidence="9">
    <location>
        <begin position="283"/>
        <end position="307"/>
    </location>
</feature>
<dbReference type="PANTHER" id="PTHR24243">
    <property type="entry name" value="G-PROTEIN COUPLED RECEPTOR"/>
    <property type="match status" value="1"/>
</dbReference>
<sequence>MEQTKVNDSFSDVSNVTVMNDSCLAPPPSEGPVFNAAQTLRDVYIWILCLLGLPGSAAAVATILSMRVTTATFYVALLAVVDGTALVLKLIFHQLSTYDALPVRGAGCRILTMVVELCSCWANWVLVLICFERFVSVRFPIQKRFCFTKKRAYVTAAVVFLVMFVSFTPFLYAEGYCNCIHDLYRDLEYKDAWLAVQTALYFVLPFIAVAILATLIIVYLVRHRRRRHAKPVCGDDGGSTERAMSVMMVSAAVAFLVLTLPTCVYYLIPKRMKNQWRLADGVVYMLFQVTTALADANHAVNFYIYFLSAARFRNRFKELIRADKCSRCPVTRKADAACTADVVTMETSPLNNRRVHE</sequence>
<reference evidence="11 12" key="1">
    <citation type="journal article" date="2023" name="Sci. Data">
        <title>Genome assembly of the Korean intertidal mud-creeper Batillaria attramentaria.</title>
        <authorList>
            <person name="Patra A.K."/>
            <person name="Ho P.T."/>
            <person name="Jun S."/>
            <person name="Lee S.J."/>
            <person name="Kim Y."/>
            <person name="Won Y.J."/>
        </authorList>
    </citation>
    <scope>NUCLEOTIDE SEQUENCE [LARGE SCALE GENOMIC DNA]</scope>
    <source>
        <strain evidence="11">Wonlab-2016</strain>
    </source>
</reference>
<feature type="transmembrane region" description="Helical" evidence="9">
    <location>
        <begin position="111"/>
        <end position="131"/>
    </location>
</feature>
<evidence type="ECO:0000256" key="6">
    <source>
        <dbReference type="ARBA" id="ARBA00023170"/>
    </source>
</evidence>
<feature type="domain" description="G-protein coupled receptors family 1 profile" evidence="10">
    <location>
        <begin position="55"/>
        <end position="305"/>
    </location>
</feature>
<dbReference type="PROSITE" id="PS50262">
    <property type="entry name" value="G_PROTEIN_RECEP_F1_2"/>
    <property type="match status" value="1"/>
</dbReference>
<evidence type="ECO:0000256" key="3">
    <source>
        <dbReference type="ARBA" id="ARBA00022989"/>
    </source>
</evidence>
<feature type="transmembrane region" description="Helical" evidence="9">
    <location>
        <begin position="152"/>
        <end position="172"/>
    </location>
</feature>
<keyword evidence="6 8" id="KW-0675">Receptor</keyword>
<feature type="transmembrane region" description="Helical" evidence="9">
    <location>
        <begin position="71"/>
        <end position="91"/>
    </location>
</feature>
<gene>
    <name evidence="11" type="ORF">BaRGS_00000102</name>
</gene>
<evidence type="ECO:0000256" key="9">
    <source>
        <dbReference type="SAM" id="Phobius"/>
    </source>
</evidence>
<keyword evidence="5 9" id="KW-0472">Membrane</keyword>
<feature type="transmembrane region" description="Helical" evidence="9">
    <location>
        <begin position="192"/>
        <end position="221"/>
    </location>
</feature>
<evidence type="ECO:0000313" key="11">
    <source>
        <dbReference type="EMBL" id="KAK7508536.1"/>
    </source>
</evidence>